<dbReference type="EMBL" id="PUHW01000242">
    <property type="protein sequence ID" value="KAG0687581.1"/>
    <property type="molecule type" value="Genomic_DNA"/>
</dbReference>
<dbReference type="OrthoDB" id="3990977at2759"/>
<gene>
    <name evidence="1" type="ORF">C6P40_002169</name>
</gene>
<evidence type="ECO:0000313" key="2">
    <source>
        <dbReference type="Proteomes" id="UP000697127"/>
    </source>
</evidence>
<organism evidence="1 2">
    <name type="scientific">Pichia californica</name>
    <dbReference type="NCBI Taxonomy" id="460514"/>
    <lineage>
        <taxon>Eukaryota</taxon>
        <taxon>Fungi</taxon>
        <taxon>Dikarya</taxon>
        <taxon>Ascomycota</taxon>
        <taxon>Saccharomycotina</taxon>
        <taxon>Pichiomycetes</taxon>
        <taxon>Pichiales</taxon>
        <taxon>Pichiaceae</taxon>
        <taxon>Pichia</taxon>
    </lineage>
</organism>
<dbReference type="Pfam" id="PF17316">
    <property type="entry name" value="Perilipin_2"/>
    <property type="match status" value="1"/>
</dbReference>
<accession>A0A9P6WIJ1</accession>
<protein>
    <submittedName>
        <fullName evidence="1">Uncharacterized protein</fullName>
    </submittedName>
</protein>
<evidence type="ECO:0000313" key="1">
    <source>
        <dbReference type="EMBL" id="KAG0687581.1"/>
    </source>
</evidence>
<name>A0A9P6WIJ1_9ASCO</name>
<reference evidence="1" key="1">
    <citation type="submission" date="2020-11" db="EMBL/GenBank/DDBJ databases">
        <title>Kefir isolates.</title>
        <authorList>
            <person name="Marcisauskas S."/>
            <person name="Kim Y."/>
            <person name="Blasche S."/>
        </authorList>
    </citation>
    <scope>NUCLEOTIDE SEQUENCE</scope>
    <source>
        <strain evidence="1">Olga-1</strain>
    </source>
</reference>
<dbReference type="AlphaFoldDB" id="A0A9P6WIJ1"/>
<keyword evidence="2" id="KW-1185">Reference proteome</keyword>
<sequence>MSEAKKTQLSLTAVNHVRNYPFYIEIHNLLISITFIKLLFDQISNFASMLLSYISSFELIVFYWNYIDSFLNSLLDNLDSRVPILKTFSFKSLNKSIQNSYTSFISNINSRYESISKSLQPRIDSIYKFLDPILKLTNDYYEYILNLILPYSQTVSKEIDEGSKTIQNEYQRMLSLFKETYNRIYSTASNVSKIPTHVTNTYKNESKESTSTSQAVAKTTRKLSNDAYQSIKPTLDRVVGVTNSSLNEVSKVSEANIQKIEPVFSEIKDSITDTATGVEVH</sequence>
<comment type="caution">
    <text evidence="1">The sequence shown here is derived from an EMBL/GenBank/DDBJ whole genome shotgun (WGS) entry which is preliminary data.</text>
</comment>
<dbReference type="Proteomes" id="UP000697127">
    <property type="component" value="Unassembled WGS sequence"/>
</dbReference>
<proteinExistence type="predicted"/>